<gene>
    <name evidence="2" type="ORF">DNHGIG_32400</name>
</gene>
<comment type="caution">
    <text evidence="2">The sequence shown here is derived from an EMBL/GenBank/DDBJ whole genome shotgun (WGS) entry which is preliminary data.</text>
</comment>
<sequence>MGVRSFHFKINDTDQLDKRIIDWLLHNPNRSESIREALRVYFFLREHGIPVVSEMPLEPKKERSAQGSGETSTEPDDSTVNEFFQAMRAGLDDWV</sequence>
<accession>A0AAV4LIW2</accession>
<evidence type="ECO:0000256" key="1">
    <source>
        <dbReference type="SAM" id="MobiDB-lite"/>
    </source>
</evidence>
<dbReference type="RefSeq" id="WP_282200645.1">
    <property type="nucleotide sequence ID" value="NZ_BOQE01000001.1"/>
</dbReference>
<feature type="region of interest" description="Disordered" evidence="1">
    <location>
        <begin position="55"/>
        <end position="80"/>
    </location>
</feature>
<organism evidence="2 3">
    <name type="scientific">Collibacillus ludicampi</name>
    <dbReference type="NCBI Taxonomy" id="2771369"/>
    <lineage>
        <taxon>Bacteria</taxon>
        <taxon>Bacillati</taxon>
        <taxon>Bacillota</taxon>
        <taxon>Bacilli</taxon>
        <taxon>Bacillales</taxon>
        <taxon>Alicyclobacillaceae</taxon>
        <taxon>Collibacillus</taxon>
    </lineage>
</organism>
<protein>
    <submittedName>
        <fullName evidence="2">Uncharacterized protein</fullName>
    </submittedName>
</protein>
<evidence type="ECO:0000313" key="2">
    <source>
        <dbReference type="EMBL" id="GIM47691.1"/>
    </source>
</evidence>
<dbReference type="EMBL" id="BOQE01000001">
    <property type="protein sequence ID" value="GIM47691.1"/>
    <property type="molecule type" value="Genomic_DNA"/>
</dbReference>
<dbReference type="Proteomes" id="UP001057291">
    <property type="component" value="Unassembled WGS sequence"/>
</dbReference>
<dbReference type="AlphaFoldDB" id="A0AAV4LIW2"/>
<name>A0AAV4LIW2_9BACL</name>
<keyword evidence="3" id="KW-1185">Reference proteome</keyword>
<reference evidence="2" key="1">
    <citation type="journal article" date="2023" name="Int. J. Syst. Evol. Microbiol.">
        <title>Collibacillus ludicampi gen. nov., sp. nov., a new soil bacterium of the family Alicyclobacillaceae.</title>
        <authorList>
            <person name="Jojima T."/>
            <person name="Ioku Y."/>
            <person name="Fukuta Y."/>
            <person name="Shirasaka N."/>
            <person name="Matsumura Y."/>
            <person name="Mori M."/>
        </authorList>
    </citation>
    <scope>NUCLEOTIDE SEQUENCE</scope>
    <source>
        <strain evidence="2">TP075</strain>
    </source>
</reference>
<proteinExistence type="predicted"/>
<evidence type="ECO:0000313" key="3">
    <source>
        <dbReference type="Proteomes" id="UP001057291"/>
    </source>
</evidence>